<sequence>MGIPYYFSYLIKNHNLIISKLQFLNNNIANLFLDCNSLIYDSLDFEKFQTKDQFESYIIENVISKIGEIIKAINPSDTVYIAFDGVPPFAKISQQKNRRYKSAYQSNLFKTEALWDSCAITPGTCFMANLNNALSLHFKNGNYVNSANSSSAHKPLNVILSLSNEAGEGEHKLFEYIRQSTSIANSNSVIYGMDADLIMLSLNHLKYTQHIYLYRETPVFISSLDKSLSENEKYIININLLGSIIYREITNDIIMESDTPDWLREAQFTMDISFNKTHNSGFYNKIEDYIFICFLLGNDFLPHFPALNIRLNGFTILLECYKKLFGANDFLLSNNTINWHNFKKYIKALAEHEETFIKEVYTIREKQGRKFYPETNEQEIAFKFSATPSWERNIETFINPYEEDWAHRYYYSLLSINSNKPDYNKHIETLCTNYLETLQWVYNYYSSSCKNWTLHFKYNYPPLLSDLYSYIPYFNSEFVIAENNDVLNDKLLLCHVLPKKSLGLLPSEIHNYLLNNYEYLYKTDYNIVYAFCKYFYEGHVIFPEFNIDEFNKSIKKLL</sequence>
<dbReference type="Pfam" id="PF03159">
    <property type="entry name" value="XRN_N"/>
    <property type="match status" value="1"/>
</dbReference>
<keyword evidence="1" id="KW-0540">Nuclease</keyword>
<name>A0A6C0KTN7_9ZZZZ</name>
<dbReference type="Pfam" id="PF17846">
    <property type="entry name" value="XRN_M"/>
    <property type="match status" value="2"/>
</dbReference>
<comment type="similarity">
    <text evidence="4">Belongs to the 5'-3' exonuclease family.</text>
</comment>
<dbReference type="InterPro" id="IPR027073">
    <property type="entry name" value="5_3_exoribonuclease"/>
</dbReference>
<proteinExistence type="inferred from homology"/>
<feature type="domain" description="Xrn1 helical" evidence="6">
    <location>
        <begin position="401"/>
        <end position="509"/>
    </location>
</feature>
<dbReference type="GO" id="GO:0000956">
    <property type="term" value="P:nuclear-transcribed mRNA catabolic process"/>
    <property type="evidence" value="ECO:0007669"/>
    <property type="project" value="TreeGrafter"/>
</dbReference>
<evidence type="ECO:0000256" key="3">
    <source>
        <dbReference type="ARBA" id="ARBA00022839"/>
    </source>
</evidence>
<dbReference type="GO" id="GO:0005634">
    <property type="term" value="C:nucleus"/>
    <property type="evidence" value="ECO:0007669"/>
    <property type="project" value="TreeGrafter"/>
</dbReference>
<evidence type="ECO:0008006" key="8">
    <source>
        <dbReference type="Google" id="ProtNLM"/>
    </source>
</evidence>
<dbReference type="EMBL" id="MN740956">
    <property type="protein sequence ID" value="QHU19824.1"/>
    <property type="molecule type" value="Genomic_DNA"/>
</dbReference>
<dbReference type="PANTHER" id="PTHR12341">
    <property type="entry name" value="5'-&gt;3' EXORIBONUCLEASE"/>
    <property type="match status" value="1"/>
</dbReference>
<dbReference type="GO" id="GO:0004534">
    <property type="term" value="F:5'-3' RNA exonuclease activity"/>
    <property type="evidence" value="ECO:0007669"/>
    <property type="project" value="TreeGrafter"/>
</dbReference>
<protein>
    <recommendedName>
        <fullName evidence="8">Xrn1 N-terminal domain-containing protein</fullName>
    </recommendedName>
</protein>
<evidence type="ECO:0000259" key="6">
    <source>
        <dbReference type="Pfam" id="PF17846"/>
    </source>
</evidence>
<evidence type="ECO:0000259" key="5">
    <source>
        <dbReference type="Pfam" id="PF03159"/>
    </source>
</evidence>
<dbReference type="Gene3D" id="3.40.50.12390">
    <property type="match status" value="1"/>
</dbReference>
<dbReference type="InterPro" id="IPR004859">
    <property type="entry name" value="Xrn1_N"/>
</dbReference>
<reference evidence="7" key="1">
    <citation type="journal article" date="2020" name="Nature">
        <title>Giant virus diversity and host interactions through global metagenomics.</title>
        <authorList>
            <person name="Schulz F."/>
            <person name="Roux S."/>
            <person name="Paez-Espino D."/>
            <person name="Jungbluth S."/>
            <person name="Walsh D.A."/>
            <person name="Denef V.J."/>
            <person name="McMahon K.D."/>
            <person name="Konstantinidis K.T."/>
            <person name="Eloe-Fadrosh E.A."/>
            <person name="Kyrpides N.C."/>
            <person name="Woyke T."/>
        </authorList>
    </citation>
    <scope>NUCLEOTIDE SEQUENCE</scope>
    <source>
        <strain evidence="7">GVMAG-S-3300013014-113</strain>
    </source>
</reference>
<evidence type="ECO:0000256" key="2">
    <source>
        <dbReference type="ARBA" id="ARBA00022801"/>
    </source>
</evidence>
<dbReference type="AlphaFoldDB" id="A0A6C0KTN7"/>
<dbReference type="PANTHER" id="PTHR12341:SF7">
    <property type="entry name" value="5'-3' EXORIBONUCLEASE 1"/>
    <property type="match status" value="1"/>
</dbReference>
<dbReference type="InterPro" id="IPR041412">
    <property type="entry name" value="Xrn1_helical"/>
</dbReference>
<organism evidence="7">
    <name type="scientific">viral metagenome</name>
    <dbReference type="NCBI Taxonomy" id="1070528"/>
    <lineage>
        <taxon>unclassified sequences</taxon>
        <taxon>metagenomes</taxon>
        <taxon>organismal metagenomes</taxon>
    </lineage>
</organism>
<dbReference type="GO" id="GO:0003723">
    <property type="term" value="F:RNA binding"/>
    <property type="evidence" value="ECO:0007669"/>
    <property type="project" value="TreeGrafter"/>
</dbReference>
<feature type="domain" description="Xrn1 N-terminal" evidence="5">
    <location>
        <begin position="1"/>
        <end position="216"/>
    </location>
</feature>
<keyword evidence="2" id="KW-0378">Hydrolase</keyword>
<keyword evidence="3" id="KW-0269">Exonuclease</keyword>
<feature type="domain" description="Xrn1 helical" evidence="6">
    <location>
        <begin position="284"/>
        <end position="378"/>
    </location>
</feature>
<accession>A0A6C0KTN7</accession>
<evidence type="ECO:0000256" key="1">
    <source>
        <dbReference type="ARBA" id="ARBA00022722"/>
    </source>
</evidence>
<evidence type="ECO:0000313" key="7">
    <source>
        <dbReference type="EMBL" id="QHU19824.1"/>
    </source>
</evidence>
<evidence type="ECO:0000256" key="4">
    <source>
        <dbReference type="ARBA" id="ARBA00038299"/>
    </source>
</evidence>